<evidence type="ECO:0000259" key="3">
    <source>
        <dbReference type="Pfam" id="PF13193"/>
    </source>
</evidence>
<organism evidence="4">
    <name type="scientific">Gordonia amarae</name>
    <dbReference type="NCBI Taxonomy" id="36821"/>
    <lineage>
        <taxon>Bacteria</taxon>
        <taxon>Bacillati</taxon>
        <taxon>Actinomycetota</taxon>
        <taxon>Actinomycetes</taxon>
        <taxon>Mycobacteriales</taxon>
        <taxon>Gordoniaceae</taxon>
        <taxon>Gordonia</taxon>
    </lineage>
</organism>
<dbReference type="InterPro" id="IPR050237">
    <property type="entry name" value="ATP-dep_AMP-bd_enzyme"/>
</dbReference>
<evidence type="ECO:0000256" key="1">
    <source>
        <dbReference type="SAM" id="MobiDB-lite"/>
    </source>
</evidence>
<dbReference type="PANTHER" id="PTHR43767">
    <property type="entry name" value="LONG-CHAIN-FATTY-ACID--COA LIGASE"/>
    <property type="match status" value="1"/>
</dbReference>
<dbReference type="RefSeq" id="WP_005184644.1">
    <property type="nucleotide sequence ID" value="NZ_CP045804.1"/>
</dbReference>
<accession>A0A857KNV5</accession>
<evidence type="ECO:0000313" key="4">
    <source>
        <dbReference type="EMBL" id="QHN40937.1"/>
    </source>
</evidence>
<feature type="domain" description="AMP-binding enzyme C-terminal" evidence="3">
    <location>
        <begin position="500"/>
        <end position="573"/>
    </location>
</feature>
<proteinExistence type="predicted"/>
<dbReference type="GO" id="GO:0016877">
    <property type="term" value="F:ligase activity, forming carbon-sulfur bonds"/>
    <property type="evidence" value="ECO:0007669"/>
    <property type="project" value="UniProtKB-ARBA"/>
</dbReference>
<gene>
    <name evidence="4" type="ORF">GII30_18790</name>
</gene>
<dbReference type="Pfam" id="PF13193">
    <property type="entry name" value="AMP-binding_C"/>
    <property type="match status" value="1"/>
</dbReference>
<dbReference type="Pfam" id="PF00501">
    <property type="entry name" value="AMP-binding"/>
    <property type="match status" value="1"/>
</dbReference>
<dbReference type="Gene3D" id="3.30.300.30">
    <property type="match status" value="1"/>
</dbReference>
<reference evidence="4" key="1">
    <citation type="journal article" date="2021" name="Nat. Microbiol.">
        <title>Cocultivation of an ultrasmall environmental parasitic bacterium with lytic ability against bacteria associated with wastewater foams.</title>
        <authorList>
            <person name="Batinovic S."/>
            <person name="Rose J.J.A."/>
            <person name="Ratcliffe J."/>
            <person name="Seviour R.J."/>
            <person name="Petrovski S."/>
        </authorList>
    </citation>
    <scope>NUCLEOTIDE SEQUENCE</scope>
    <source>
        <strain evidence="4">CON44</strain>
    </source>
</reference>
<dbReference type="InterPro" id="IPR025110">
    <property type="entry name" value="AMP-bd_C"/>
</dbReference>
<dbReference type="CDD" id="cd04433">
    <property type="entry name" value="AFD_class_I"/>
    <property type="match status" value="1"/>
</dbReference>
<dbReference type="PANTHER" id="PTHR43767:SF10">
    <property type="entry name" value="SURFACTIN SYNTHASE SUBUNIT 1"/>
    <property type="match status" value="1"/>
</dbReference>
<evidence type="ECO:0000259" key="2">
    <source>
        <dbReference type="Pfam" id="PF00501"/>
    </source>
</evidence>
<dbReference type="InterPro" id="IPR042099">
    <property type="entry name" value="ANL_N_sf"/>
</dbReference>
<sequence length="594" mass="62612">MTLTPDVMAGIRSALRELWSAPDDARMIEQAGHWHSWSEVRGLAEQITAELDRIGAGPGSRIGVVLSNSMQSVASLVAILGTGRTLVTLNPMQPAARVARDLLGSAPDVALAPTESWSADEFRSAVDELGIPGFSFAQAGAGPHRTLRDASPSGSAPQGSRSVSSSGASAPRGSGSVSSSGGVGPGGSGSVSSSGGVGPRGSSCTARPHFLIPEADATKERGSRRVRRDEAPDSTTTAASGTAIEMFTSGTTGAPKRIPLTWRQLDSTLAAVHSRIAQPEQRPAPLTGRVALVTLSMVHIGGMWAVLQALSEARPFVLLERFTVDGWTSAIEEHQPRIASLPPAAMRSVLNADVPAERLRSLRAVTAGTTFVSPDLADEFIGRYGIPVLIVYGATEFSGAVAGWTKPMHHEWWTRKRGSVGRPFPGVSMRTVDDAGNILPTGETGRLEVLSGQTTSGADGWVRTSDLAHLDEDGFLYIDGRADDAIVRGGFKVQPEVVADALRAHEAILDATVYGRADDRLGQVPVAVVEWAPGAAPVGEADLKECLRARLTAYEIPVTIHGVDKLPRSASLKVDRRRLLDLVADIEAAQENQE</sequence>
<dbReference type="Gene3D" id="3.40.50.12780">
    <property type="entry name" value="N-terminal domain of ligase-like"/>
    <property type="match status" value="1"/>
</dbReference>
<dbReference type="SUPFAM" id="SSF56801">
    <property type="entry name" value="Acetyl-CoA synthetase-like"/>
    <property type="match status" value="1"/>
</dbReference>
<feature type="compositionally biased region" description="Gly residues" evidence="1">
    <location>
        <begin position="181"/>
        <end position="199"/>
    </location>
</feature>
<dbReference type="AlphaFoldDB" id="A0A857KNV5"/>
<feature type="domain" description="AMP-dependent synthetase/ligase" evidence="2">
    <location>
        <begin position="22"/>
        <end position="456"/>
    </location>
</feature>
<name>A0A857KNV5_9ACTN</name>
<dbReference type="InterPro" id="IPR045851">
    <property type="entry name" value="AMP-bd_C_sf"/>
</dbReference>
<dbReference type="InterPro" id="IPR000873">
    <property type="entry name" value="AMP-dep_synth/lig_dom"/>
</dbReference>
<protein>
    <submittedName>
        <fullName evidence="4">AMP-binding protein</fullName>
    </submittedName>
</protein>
<feature type="compositionally biased region" description="Basic and acidic residues" evidence="1">
    <location>
        <begin position="216"/>
        <end position="231"/>
    </location>
</feature>
<feature type="compositionally biased region" description="Low complexity" evidence="1">
    <location>
        <begin position="153"/>
        <end position="180"/>
    </location>
</feature>
<feature type="region of interest" description="Disordered" evidence="1">
    <location>
        <begin position="137"/>
        <end position="238"/>
    </location>
</feature>
<dbReference type="EMBL" id="CP045810">
    <property type="protein sequence ID" value="QHN40937.1"/>
    <property type="molecule type" value="Genomic_DNA"/>
</dbReference>